<evidence type="ECO:0000256" key="1">
    <source>
        <dbReference type="SAM" id="MobiDB-lite"/>
    </source>
</evidence>
<keyword evidence="2" id="KW-0732">Signal</keyword>
<protein>
    <submittedName>
        <fullName evidence="3">Uncharacterized protein</fullName>
    </submittedName>
</protein>
<name>A0A9P0CA91_BEMTA</name>
<feature type="region of interest" description="Disordered" evidence="1">
    <location>
        <begin position="130"/>
        <end position="151"/>
    </location>
</feature>
<dbReference type="AlphaFoldDB" id="A0A9P0CA91"/>
<evidence type="ECO:0000256" key="2">
    <source>
        <dbReference type="SAM" id="SignalP"/>
    </source>
</evidence>
<feature type="compositionally biased region" description="Low complexity" evidence="1">
    <location>
        <begin position="132"/>
        <end position="151"/>
    </location>
</feature>
<accession>A0A9P0CA91</accession>
<reference evidence="3" key="1">
    <citation type="submission" date="2021-12" db="EMBL/GenBank/DDBJ databases">
        <authorList>
            <person name="King R."/>
        </authorList>
    </citation>
    <scope>NUCLEOTIDE SEQUENCE</scope>
</reference>
<evidence type="ECO:0000313" key="3">
    <source>
        <dbReference type="EMBL" id="CAH0770584.1"/>
    </source>
</evidence>
<evidence type="ECO:0000313" key="4">
    <source>
        <dbReference type="Proteomes" id="UP001152759"/>
    </source>
</evidence>
<dbReference type="EMBL" id="OU963865">
    <property type="protein sequence ID" value="CAH0770584.1"/>
    <property type="molecule type" value="Genomic_DNA"/>
</dbReference>
<gene>
    <name evidence="3" type="ORF">BEMITA_LOCUS7443</name>
</gene>
<dbReference type="Proteomes" id="UP001152759">
    <property type="component" value="Chromosome 4"/>
</dbReference>
<feature type="signal peptide" evidence="2">
    <location>
        <begin position="1"/>
        <end position="22"/>
    </location>
</feature>
<organism evidence="3 4">
    <name type="scientific">Bemisia tabaci</name>
    <name type="common">Sweetpotato whitefly</name>
    <name type="synonym">Aleurodes tabaci</name>
    <dbReference type="NCBI Taxonomy" id="7038"/>
    <lineage>
        <taxon>Eukaryota</taxon>
        <taxon>Metazoa</taxon>
        <taxon>Ecdysozoa</taxon>
        <taxon>Arthropoda</taxon>
        <taxon>Hexapoda</taxon>
        <taxon>Insecta</taxon>
        <taxon>Pterygota</taxon>
        <taxon>Neoptera</taxon>
        <taxon>Paraneoptera</taxon>
        <taxon>Hemiptera</taxon>
        <taxon>Sternorrhyncha</taxon>
        <taxon>Aleyrodoidea</taxon>
        <taxon>Aleyrodidae</taxon>
        <taxon>Aleyrodinae</taxon>
        <taxon>Bemisia</taxon>
    </lineage>
</organism>
<keyword evidence="4" id="KW-1185">Reference proteome</keyword>
<sequence>MRLSVCVSGICYISCLIVFVIAGSQSGRDPALPNVSSSKKSPSSWQRLNSKQPLELVKQGSMKAGILARKFSRVASGVLRMSSEYPTFKELDAKLRAFSKGAPDKEAALQDVISMGSLLYYKERTKSTPTHTGDLGYSSDGSDSKSATSATLKRKAIRGRSNCNKYCFDIYGDIYRSTREMDPQAPPFVEGVLIPITRGWDLPRASSGRWDIVRRKFLTRQPLQCRCTISDEFRDLLTANGENPEEFERSSKNEALQFVEQAVARINRKG</sequence>
<proteinExistence type="predicted"/>
<feature type="chain" id="PRO_5040146296" evidence="2">
    <location>
        <begin position="23"/>
        <end position="270"/>
    </location>
</feature>